<keyword evidence="3" id="KW-0732">Signal</keyword>
<sequence length="127" mass="13221">MKKWIKDLRLPLIAKTTVSGDIQFTDVTNTPQTAGAGSVVAPYVKGYTVKLMQGATEKASTTTDESGAFSFPSLEGLTPGNYTLTFETPSGGKLVASGLNNPAVFSGGTTPSEQGVYKLDGVQPGCR</sequence>
<evidence type="ECO:0000256" key="1">
    <source>
        <dbReference type="ARBA" id="ARBA00004613"/>
    </source>
</evidence>
<feature type="domain" description="SD-repeat containing protein B" evidence="4">
    <location>
        <begin position="42"/>
        <end position="94"/>
    </location>
</feature>
<evidence type="ECO:0000259" key="4">
    <source>
        <dbReference type="Pfam" id="PF17210"/>
    </source>
</evidence>
<comment type="subcellular location">
    <subcellularLocation>
        <location evidence="1">Secreted</location>
    </subcellularLocation>
</comment>
<reference evidence="5 6" key="1">
    <citation type="submission" date="2020-03" db="EMBL/GenBank/DDBJ databases">
        <title>Leucobacter sp. nov., isolated from beetles.</title>
        <authorList>
            <person name="Hyun D.-W."/>
            <person name="Bae J.-W."/>
        </authorList>
    </citation>
    <scope>NUCLEOTIDE SEQUENCE [LARGE SCALE GENOMIC DNA]</scope>
    <source>
        <strain evidence="5 6">HDW9A</strain>
    </source>
</reference>
<evidence type="ECO:0000313" key="5">
    <source>
        <dbReference type="EMBL" id="QIM19520.1"/>
    </source>
</evidence>
<keyword evidence="2" id="KW-0964">Secreted</keyword>
<dbReference type="SUPFAM" id="SSF117074">
    <property type="entry name" value="Hypothetical protein PA1324"/>
    <property type="match status" value="1"/>
</dbReference>
<evidence type="ECO:0000313" key="6">
    <source>
        <dbReference type="Proteomes" id="UP000503441"/>
    </source>
</evidence>
<dbReference type="EMBL" id="CP049933">
    <property type="protein sequence ID" value="QIM19520.1"/>
    <property type="molecule type" value="Genomic_DNA"/>
</dbReference>
<evidence type="ECO:0000256" key="2">
    <source>
        <dbReference type="ARBA" id="ARBA00022525"/>
    </source>
</evidence>
<name>A0ABX6K3A4_9MICO</name>
<dbReference type="InterPro" id="IPR033764">
    <property type="entry name" value="Sdr_B"/>
</dbReference>
<organism evidence="5 6">
    <name type="scientific">Leucobacter coleopterorum</name>
    <dbReference type="NCBI Taxonomy" id="2714933"/>
    <lineage>
        <taxon>Bacteria</taxon>
        <taxon>Bacillati</taxon>
        <taxon>Actinomycetota</taxon>
        <taxon>Actinomycetes</taxon>
        <taxon>Micrococcales</taxon>
        <taxon>Microbacteriaceae</taxon>
        <taxon>Leucobacter</taxon>
    </lineage>
</organism>
<dbReference type="Proteomes" id="UP000503441">
    <property type="component" value="Chromosome"/>
</dbReference>
<dbReference type="Pfam" id="PF17210">
    <property type="entry name" value="SdrD_B"/>
    <property type="match status" value="1"/>
</dbReference>
<dbReference type="RefSeq" id="WP_166331762.1">
    <property type="nucleotide sequence ID" value="NZ_CP049933.1"/>
</dbReference>
<protein>
    <recommendedName>
        <fullName evidence="4">SD-repeat containing protein B domain-containing protein</fullName>
    </recommendedName>
</protein>
<keyword evidence="6" id="KW-1185">Reference proteome</keyword>
<dbReference type="InterPro" id="IPR013783">
    <property type="entry name" value="Ig-like_fold"/>
</dbReference>
<accession>A0ABX6K3A4</accession>
<evidence type="ECO:0000256" key="3">
    <source>
        <dbReference type="ARBA" id="ARBA00022729"/>
    </source>
</evidence>
<dbReference type="Gene3D" id="2.60.40.10">
    <property type="entry name" value="Immunoglobulins"/>
    <property type="match status" value="1"/>
</dbReference>
<proteinExistence type="predicted"/>
<gene>
    <name evidence="5" type="ORF">G7066_14740</name>
</gene>